<evidence type="ECO:0000313" key="1">
    <source>
        <dbReference type="EMBL" id="KAG1334909.1"/>
    </source>
</evidence>
<sequence length="70" mass="7892">MLFRGAHYAINIIDLIDKSMSYSIDSREQENNSLTNIGFGPIQVQIQVPNQIELAIDLIVDKINTQSIQC</sequence>
<accession>A0A8K0I3J2</accession>
<proteinExistence type="predicted"/>
<protein>
    <submittedName>
        <fullName evidence="1">Uncharacterized protein</fullName>
    </submittedName>
</protein>
<gene>
    <name evidence="1" type="ORF">COCNU_03G010280</name>
</gene>
<dbReference type="EMBL" id="CM017874">
    <property type="protein sequence ID" value="KAG1334909.1"/>
    <property type="molecule type" value="Genomic_DNA"/>
</dbReference>
<organism evidence="1 2">
    <name type="scientific">Cocos nucifera</name>
    <name type="common">Coconut palm</name>
    <dbReference type="NCBI Taxonomy" id="13894"/>
    <lineage>
        <taxon>Eukaryota</taxon>
        <taxon>Viridiplantae</taxon>
        <taxon>Streptophyta</taxon>
        <taxon>Embryophyta</taxon>
        <taxon>Tracheophyta</taxon>
        <taxon>Spermatophyta</taxon>
        <taxon>Magnoliopsida</taxon>
        <taxon>Liliopsida</taxon>
        <taxon>Arecaceae</taxon>
        <taxon>Arecoideae</taxon>
        <taxon>Cocoseae</taxon>
        <taxon>Attaleinae</taxon>
        <taxon>Cocos</taxon>
    </lineage>
</organism>
<evidence type="ECO:0000313" key="2">
    <source>
        <dbReference type="Proteomes" id="UP000797356"/>
    </source>
</evidence>
<reference evidence="1" key="2">
    <citation type="submission" date="2019-07" db="EMBL/GenBank/DDBJ databases">
        <authorList>
            <person name="Yang Y."/>
            <person name="Bocs S."/>
            <person name="Baudouin L."/>
        </authorList>
    </citation>
    <scope>NUCLEOTIDE SEQUENCE</scope>
    <source>
        <tissue evidence="1">Spear leaf of Hainan Tall coconut</tissue>
    </source>
</reference>
<keyword evidence="2" id="KW-1185">Reference proteome</keyword>
<dbReference type="AlphaFoldDB" id="A0A8K0I3J2"/>
<name>A0A8K0I3J2_COCNU</name>
<dbReference type="OrthoDB" id="10389889at2759"/>
<comment type="caution">
    <text evidence="1">The sequence shown here is derived from an EMBL/GenBank/DDBJ whole genome shotgun (WGS) entry which is preliminary data.</text>
</comment>
<reference evidence="1" key="1">
    <citation type="journal article" date="2017" name="Gigascience">
        <title>The genome draft of coconut (Cocos nucifera).</title>
        <authorList>
            <person name="Xiao Y."/>
            <person name="Xu P."/>
            <person name="Fan H."/>
            <person name="Baudouin L."/>
            <person name="Xia W."/>
            <person name="Bocs S."/>
            <person name="Xu J."/>
            <person name="Li Q."/>
            <person name="Guo A."/>
            <person name="Zhou L."/>
            <person name="Li J."/>
            <person name="Wu Y."/>
            <person name="Ma Z."/>
            <person name="Armero A."/>
            <person name="Issali A.E."/>
            <person name="Liu N."/>
            <person name="Peng M."/>
            <person name="Yang Y."/>
        </authorList>
    </citation>
    <scope>NUCLEOTIDE SEQUENCE</scope>
    <source>
        <tissue evidence="1">Spear leaf of Hainan Tall coconut</tissue>
    </source>
</reference>
<dbReference type="Proteomes" id="UP000797356">
    <property type="component" value="Chromosome 3"/>
</dbReference>